<dbReference type="EMBL" id="CCBN010000001">
    <property type="protein sequence ID" value="CDO51454.1"/>
    <property type="molecule type" value="Genomic_DNA"/>
</dbReference>
<evidence type="ECO:0000313" key="9">
    <source>
        <dbReference type="EMBL" id="CDO51454.1"/>
    </source>
</evidence>
<dbReference type="GO" id="GO:0008324">
    <property type="term" value="F:monoatomic cation transmembrane transporter activity"/>
    <property type="evidence" value="ECO:0007669"/>
    <property type="project" value="InterPro"/>
</dbReference>
<dbReference type="PANTHER" id="PTHR43840:SF15">
    <property type="entry name" value="MITOCHONDRIAL METAL TRANSPORTER 1-RELATED"/>
    <property type="match status" value="1"/>
</dbReference>
<feature type="region of interest" description="Disordered" evidence="6">
    <location>
        <begin position="1"/>
        <end position="27"/>
    </location>
</feature>
<feature type="transmembrane region" description="Helical" evidence="7">
    <location>
        <begin position="111"/>
        <end position="129"/>
    </location>
</feature>
<keyword evidence="2" id="KW-0813">Transport</keyword>
<dbReference type="InterPro" id="IPR002524">
    <property type="entry name" value="Cation_efflux"/>
</dbReference>
<keyword evidence="10" id="KW-1185">Reference proteome</keyword>
<reference evidence="9" key="1">
    <citation type="submission" date="2014-03" db="EMBL/GenBank/DDBJ databases">
        <authorList>
            <person name="Casaregola S."/>
        </authorList>
    </citation>
    <scope>NUCLEOTIDE SEQUENCE [LARGE SCALE GENOMIC DNA]</scope>
    <source>
        <strain evidence="9">CLIB 918</strain>
    </source>
</reference>
<evidence type="ECO:0000256" key="1">
    <source>
        <dbReference type="ARBA" id="ARBA00004141"/>
    </source>
</evidence>
<dbReference type="GO" id="GO:0030003">
    <property type="term" value="P:intracellular monoatomic cation homeostasis"/>
    <property type="evidence" value="ECO:0007669"/>
    <property type="project" value="UniProtKB-ARBA"/>
</dbReference>
<dbReference type="Gene3D" id="1.20.1510.10">
    <property type="entry name" value="Cation efflux protein transmembrane domain"/>
    <property type="match status" value="1"/>
</dbReference>
<gene>
    <name evidence="9" type="ORF">BN980_GECA01s06489g</name>
</gene>
<evidence type="ECO:0000256" key="7">
    <source>
        <dbReference type="SAM" id="Phobius"/>
    </source>
</evidence>
<feature type="domain" description="Cation efflux protein transmembrane" evidence="8">
    <location>
        <begin position="45"/>
        <end position="265"/>
    </location>
</feature>
<evidence type="ECO:0000256" key="3">
    <source>
        <dbReference type="ARBA" id="ARBA00022692"/>
    </source>
</evidence>
<dbReference type="InterPro" id="IPR058533">
    <property type="entry name" value="Cation_efflux_TM"/>
</dbReference>
<dbReference type="GO" id="GO:0016020">
    <property type="term" value="C:membrane"/>
    <property type="evidence" value="ECO:0007669"/>
    <property type="project" value="UniProtKB-SubCell"/>
</dbReference>
<accession>A0A0J9X2W1</accession>
<keyword evidence="4 7" id="KW-1133">Transmembrane helix</keyword>
<comment type="subcellular location">
    <subcellularLocation>
        <location evidence="1">Membrane</location>
        <topology evidence="1">Multi-pass membrane protein</topology>
    </subcellularLocation>
</comment>
<feature type="transmembrane region" description="Helical" evidence="7">
    <location>
        <begin position="43"/>
        <end position="61"/>
    </location>
</feature>
<dbReference type="OrthoDB" id="435980at2759"/>
<feature type="transmembrane region" description="Helical" evidence="7">
    <location>
        <begin position="81"/>
        <end position="99"/>
    </location>
</feature>
<dbReference type="GO" id="GO:0098771">
    <property type="term" value="P:inorganic ion homeostasis"/>
    <property type="evidence" value="ECO:0007669"/>
    <property type="project" value="UniProtKB-ARBA"/>
</dbReference>
<dbReference type="PANTHER" id="PTHR43840">
    <property type="entry name" value="MITOCHONDRIAL METAL TRANSPORTER 1-RELATED"/>
    <property type="match status" value="1"/>
</dbReference>
<dbReference type="SUPFAM" id="SSF161111">
    <property type="entry name" value="Cation efflux protein transmembrane domain-like"/>
    <property type="match status" value="1"/>
</dbReference>
<protein>
    <submittedName>
        <fullName evidence="9">Similar to Saccharomyces cerevisiae YMR177W MMT1 Putative metal transporter involved in mitochondrial iron accumulation</fullName>
    </submittedName>
</protein>
<dbReference type="STRING" id="1173061.A0A0J9X2W1"/>
<dbReference type="NCBIfam" id="TIGR01297">
    <property type="entry name" value="CDF"/>
    <property type="match status" value="1"/>
</dbReference>
<evidence type="ECO:0000256" key="5">
    <source>
        <dbReference type="ARBA" id="ARBA00023136"/>
    </source>
</evidence>
<evidence type="ECO:0000313" key="10">
    <source>
        <dbReference type="Proteomes" id="UP000242525"/>
    </source>
</evidence>
<proteinExistence type="predicted"/>
<dbReference type="Proteomes" id="UP000242525">
    <property type="component" value="Unassembled WGS sequence"/>
</dbReference>
<evidence type="ECO:0000256" key="2">
    <source>
        <dbReference type="ARBA" id="ARBA00022448"/>
    </source>
</evidence>
<evidence type="ECO:0000256" key="6">
    <source>
        <dbReference type="SAM" id="MobiDB-lite"/>
    </source>
</evidence>
<keyword evidence="5 7" id="KW-0472">Membrane</keyword>
<organism evidence="9 10">
    <name type="scientific">Geotrichum candidum</name>
    <name type="common">Oospora lactis</name>
    <name type="synonym">Dipodascus geotrichum</name>
    <dbReference type="NCBI Taxonomy" id="1173061"/>
    <lineage>
        <taxon>Eukaryota</taxon>
        <taxon>Fungi</taxon>
        <taxon>Dikarya</taxon>
        <taxon>Ascomycota</taxon>
        <taxon>Saccharomycotina</taxon>
        <taxon>Dipodascomycetes</taxon>
        <taxon>Dipodascales</taxon>
        <taxon>Dipodascaceae</taxon>
        <taxon>Geotrichum</taxon>
    </lineage>
</organism>
<comment type="caution">
    <text evidence="9">The sequence shown here is derived from an EMBL/GenBank/DDBJ whole genome shotgun (WGS) entry which is preliminary data.</text>
</comment>
<dbReference type="Pfam" id="PF01545">
    <property type="entry name" value="Cation_efflux"/>
    <property type="match status" value="1"/>
</dbReference>
<name>A0A0J9X2W1_GEOCN</name>
<dbReference type="AlphaFoldDB" id="A0A0J9X2W1"/>
<evidence type="ECO:0000259" key="8">
    <source>
        <dbReference type="Pfam" id="PF01545"/>
    </source>
</evidence>
<evidence type="ECO:0000256" key="4">
    <source>
        <dbReference type="ARBA" id="ARBA00022989"/>
    </source>
</evidence>
<dbReference type="InterPro" id="IPR050291">
    <property type="entry name" value="CDF_Transporter"/>
</dbReference>
<dbReference type="InterPro" id="IPR027469">
    <property type="entry name" value="Cation_efflux_TMD_sf"/>
</dbReference>
<keyword evidence="3 7" id="KW-0812">Transmembrane</keyword>
<sequence>MGQDHTHTHSLFSSHSHSHSHSHSAAALGEDAAAAGGPGAFRVTLIGLAANVLMAASKFAAGTALNSQALLADALHSASDLIADAVTLLTIVTAGTVAVDRFPFGAGKIETLGSAVLAVALLGAGLSIFRTSFTELTGIKLDILTAVIGHGHSHSHSHSHSHDGHGHSEATDPRAVWIAAISVAIKELLFRVTMRVAESTGSAVLVASAWHHRLDALASVIAVFAIGGGWLFGVTWLDSAAGLFVAALVLRAGWAGARGAVLELVDSTAVVDPAAPAEVTRALNATLVELSVSSCGRYTSDDFAVRRIELLKSGPGLVALVQLRARSGAMSAAKAVAATEYVETELLKAEPRLRRVVVSLVGKDAPADKEKDKKQKHS</sequence>